<evidence type="ECO:0000313" key="3">
    <source>
        <dbReference type="EMBL" id="KAG6759297.1"/>
    </source>
</evidence>
<reference evidence="3" key="1">
    <citation type="journal article" date="2020" name="bioRxiv">
        <title>Hybrid origin of Populus tomentosa Carr. identified through genome sequencing and phylogenomic analysis.</title>
        <authorList>
            <person name="An X."/>
            <person name="Gao K."/>
            <person name="Chen Z."/>
            <person name="Li J."/>
            <person name="Yang X."/>
            <person name="Yang X."/>
            <person name="Zhou J."/>
            <person name="Guo T."/>
            <person name="Zhao T."/>
            <person name="Huang S."/>
            <person name="Miao D."/>
            <person name="Khan W.U."/>
            <person name="Rao P."/>
            <person name="Ye M."/>
            <person name="Lei B."/>
            <person name="Liao W."/>
            <person name="Wang J."/>
            <person name="Ji L."/>
            <person name="Li Y."/>
            <person name="Guo B."/>
            <person name="Mustafa N.S."/>
            <person name="Li S."/>
            <person name="Yun Q."/>
            <person name="Keller S.R."/>
            <person name="Mao J."/>
            <person name="Zhang R."/>
            <person name="Strauss S.H."/>
        </authorList>
    </citation>
    <scope>NUCLEOTIDE SEQUENCE</scope>
    <source>
        <strain evidence="3">GM15</strain>
        <tissue evidence="3">Leaf</tissue>
    </source>
</reference>
<protein>
    <submittedName>
        <fullName evidence="3">Uncharacterized protein</fullName>
    </submittedName>
</protein>
<evidence type="ECO:0000313" key="4">
    <source>
        <dbReference type="Proteomes" id="UP000886885"/>
    </source>
</evidence>
<gene>
    <name evidence="3" type="ORF">POTOM_035771</name>
</gene>
<evidence type="ECO:0000256" key="2">
    <source>
        <dbReference type="SAM" id="Phobius"/>
    </source>
</evidence>
<dbReference type="GO" id="GO:0005739">
    <property type="term" value="C:mitochondrion"/>
    <property type="evidence" value="ECO:0007669"/>
    <property type="project" value="InterPro"/>
</dbReference>
<dbReference type="PANTHER" id="PTHR35700:SF3">
    <property type="entry name" value="GENOME ASSEMBLY, CHROMOSOME: A08"/>
    <property type="match status" value="1"/>
</dbReference>
<dbReference type="InterPro" id="IPR018625">
    <property type="entry name" value="Pet100"/>
</dbReference>
<keyword evidence="2" id="KW-0472">Membrane</keyword>
<dbReference type="PANTHER" id="PTHR35700">
    <property type="entry name" value="OS07G0181800 PROTEIN"/>
    <property type="match status" value="1"/>
</dbReference>
<organism evidence="3 4">
    <name type="scientific">Populus tomentosa</name>
    <name type="common">Chinese white poplar</name>
    <dbReference type="NCBI Taxonomy" id="118781"/>
    <lineage>
        <taxon>Eukaryota</taxon>
        <taxon>Viridiplantae</taxon>
        <taxon>Streptophyta</taxon>
        <taxon>Embryophyta</taxon>
        <taxon>Tracheophyta</taxon>
        <taxon>Spermatophyta</taxon>
        <taxon>Magnoliopsida</taxon>
        <taxon>eudicotyledons</taxon>
        <taxon>Gunneridae</taxon>
        <taxon>Pentapetalae</taxon>
        <taxon>rosids</taxon>
        <taxon>fabids</taxon>
        <taxon>Malpighiales</taxon>
        <taxon>Salicaceae</taxon>
        <taxon>Saliceae</taxon>
        <taxon>Populus</taxon>
    </lineage>
</organism>
<sequence>MSSLGTSKGILEIAKFGVYVTVPVVLMYAFANNTKNLQKFMGNDLVEMEAFEFRLEDKRFPRQQLEMEVIISTRLWMLHTIPKALSEQNPETEVHKEGGEKRRADPRGNFVEALTPVYCSLQELRFWAVTNFHHPDIARSYIVFPSKIVRPPSPEEMRERARELGRRKDTH</sequence>
<feature type="transmembrane region" description="Helical" evidence="2">
    <location>
        <begin position="13"/>
        <end position="31"/>
    </location>
</feature>
<proteinExistence type="predicted"/>
<evidence type="ECO:0000256" key="1">
    <source>
        <dbReference type="SAM" id="MobiDB-lite"/>
    </source>
</evidence>
<feature type="compositionally biased region" description="Basic and acidic residues" evidence="1">
    <location>
        <begin position="153"/>
        <end position="171"/>
    </location>
</feature>
<dbReference type="Proteomes" id="UP000886885">
    <property type="component" value="Chromosome 10A"/>
</dbReference>
<dbReference type="AlphaFoldDB" id="A0A8X7Z0Z8"/>
<dbReference type="GO" id="GO:0033617">
    <property type="term" value="P:mitochondrial respiratory chain complex IV assembly"/>
    <property type="evidence" value="ECO:0007669"/>
    <property type="project" value="InterPro"/>
</dbReference>
<dbReference type="Pfam" id="PF09803">
    <property type="entry name" value="Pet100"/>
    <property type="match status" value="1"/>
</dbReference>
<keyword evidence="4" id="KW-1185">Reference proteome</keyword>
<dbReference type="OrthoDB" id="18175at2759"/>
<accession>A0A8X7Z0Z8</accession>
<comment type="caution">
    <text evidence="3">The sequence shown here is derived from an EMBL/GenBank/DDBJ whole genome shotgun (WGS) entry which is preliminary data.</text>
</comment>
<name>A0A8X7Z0Z8_POPTO</name>
<dbReference type="EMBL" id="JAAWWB010000019">
    <property type="protein sequence ID" value="KAG6759297.1"/>
    <property type="molecule type" value="Genomic_DNA"/>
</dbReference>
<feature type="region of interest" description="Disordered" evidence="1">
    <location>
        <begin position="152"/>
        <end position="171"/>
    </location>
</feature>
<keyword evidence="2" id="KW-1133">Transmembrane helix</keyword>
<keyword evidence="2" id="KW-0812">Transmembrane</keyword>